<organism evidence="2 3">
    <name type="scientific">Mediterraneibacter hominis</name>
    <dbReference type="NCBI Taxonomy" id="2763054"/>
    <lineage>
        <taxon>Bacteria</taxon>
        <taxon>Bacillati</taxon>
        <taxon>Bacillota</taxon>
        <taxon>Clostridia</taxon>
        <taxon>Lachnospirales</taxon>
        <taxon>Lachnospiraceae</taxon>
        <taxon>Mediterraneibacter</taxon>
    </lineage>
</organism>
<dbReference type="EMBL" id="JACOPF010000002">
    <property type="protein sequence ID" value="MBC5689468.1"/>
    <property type="molecule type" value="Genomic_DNA"/>
</dbReference>
<dbReference type="PANTHER" id="PTHR42924:SF3">
    <property type="entry name" value="POLYMERASE_HISTIDINOL PHOSPHATASE N-TERMINAL DOMAIN-CONTAINING PROTEIN"/>
    <property type="match status" value="1"/>
</dbReference>
<dbReference type="GO" id="GO:0004534">
    <property type="term" value="F:5'-3' RNA exonuclease activity"/>
    <property type="evidence" value="ECO:0007669"/>
    <property type="project" value="TreeGrafter"/>
</dbReference>
<dbReference type="Gene3D" id="1.10.150.650">
    <property type="match status" value="1"/>
</dbReference>
<dbReference type="SMART" id="SM00481">
    <property type="entry name" value="POLIIIAc"/>
    <property type="match status" value="1"/>
</dbReference>
<dbReference type="InterPro" id="IPR003141">
    <property type="entry name" value="Pol/His_phosphatase_N"/>
</dbReference>
<dbReference type="Pfam" id="PF02811">
    <property type="entry name" value="PHP"/>
    <property type="match status" value="1"/>
</dbReference>
<dbReference type="CDD" id="cd07438">
    <property type="entry name" value="PHP_HisPPase_AMP"/>
    <property type="match status" value="1"/>
</dbReference>
<protein>
    <submittedName>
        <fullName evidence="2">PHP domain-containing protein</fullName>
    </submittedName>
</protein>
<reference evidence="2" key="1">
    <citation type="submission" date="2020-08" db="EMBL/GenBank/DDBJ databases">
        <title>Genome public.</title>
        <authorList>
            <person name="Liu C."/>
            <person name="Sun Q."/>
        </authorList>
    </citation>
    <scope>NUCLEOTIDE SEQUENCE</scope>
    <source>
        <strain evidence="2">NSJ-55</strain>
    </source>
</reference>
<evidence type="ECO:0000259" key="1">
    <source>
        <dbReference type="SMART" id="SM00481"/>
    </source>
</evidence>
<dbReference type="InterPro" id="IPR016195">
    <property type="entry name" value="Pol/histidinol_Pase-like"/>
</dbReference>
<sequence>MTGDLHCHSIYSDGSATPEQIGKYALRKGLDYIALTDHDTMNGVARLEAYARATSLRVIPGVECTTKDPFSGRPVHVLCYAPKRPLVLKPVLDETSQRRQNAKLAMAEKIQQLYPAVTVEDVLLLSHESASIFESHIMMALANAGLTNQPFGPLLGELIGKQGSCYVPIHYPDTLDVIDMMHQAEGIVVIAHPGQFDSIDLIRRLAREKRIHGIECMHYKNSPEVTKTCRDIAASYHLLVTGGSDFHGMCSKSVHPVGFHTTDEENSRQFLEHLQ</sequence>
<dbReference type="GO" id="GO:0035312">
    <property type="term" value="F:5'-3' DNA exonuclease activity"/>
    <property type="evidence" value="ECO:0007669"/>
    <property type="project" value="TreeGrafter"/>
</dbReference>
<dbReference type="Proteomes" id="UP000652477">
    <property type="component" value="Unassembled WGS sequence"/>
</dbReference>
<name>A0A923LJI6_9FIRM</name>
<comment type="caution">
    <text evidence="2">The sequence shown here is derived from an EMBL/GenBank/DDBJ whole genome shotgun (WGS) entry which is preliminary data.</text>
</comment>
<dbReference type="AlphaFoldDB" id="A0A923LJI6"/>
<dbReference type="InterPro" id="IPR004013">
    <property type="entry name" value="PHP_dom"/>
</dbReference>
<dbReference type="InterPro" id="IPR052018">
    <property type="entry name" value="PHP_domain"/>
</dbReference>
<dbReference type="RefSeq" id="WP_186876137.1">
    <property type="nucleotide sequence ID" value="NZ_JACOPF010000002.1"/>
</dbReference>
<keyword evidence="3" id="KW-1185">Reference proteome</keyword>
<gene>
    <name evidence="2" type="ORF">H8S37_11115</name>
</gene>
<dbReference type="SUPFAM" id="SSF89550">
    <property type="entry name" value="PHP domain-like"/>
    <property type="match status" value="1"/>
</dbReference>
<dbReference type="Gene3D" id="3.20.20.140">
    <property type="entry name" value="Metal-dependent hydrolases"/>
    <property type="match status" value="1"/>
</dbReference>
<evidence type="ECO:0000313" key="3">
    <source>
        <dbReference type="Proteomes" id="UP000652477"/>
    </source>
</evidence>
<evidence type="ECO:0000313" key="2">
    <source>
        <dbReference type="EMBL" id="MBC5689468.1"/>
    </source>
</evidence>
<feature type="domain" description="Polymerase/histidinol phosphatase N-terminal" evidence="1">
    <location>
        <begin position="3"/>
        <end position="68"/>
    </location>
</feature>
<dbReference type="PANTHER" id="PTHR42924">
    <property type="entry name" value="EXONUCLEASE"/>
    <property type="match status" value="1"/>
</dbReference>
<accession>A0A923LJI6</accession>
<proteinExistence type="predicted"/>